<feature type="domain" description="Alkyl hydroperoxide reductase subunit C/ Thiol specific antioxidant" evidence="1">
    <location>
        <begin position="1"/>
        <end position="100"/>
    </location>
</feature>
<evidence type="ECO:0000259" key="1">
    <source>
        <dbReference type="Pfam" id="PF00578"/>
    </source>
</evidence>
<sequence>MRAYQKILPQVLRLGAALIAVSPQSPDKTQATLLKNFLQYEVLSDLGNQVARSYGLVYRLPDWVRELYISLGVNLPEYNADQSWELPLAGTFVIGQNRRVILSYVDSDPRNRLEPQAILDVLGAKHA</sequence>
<dbReference type="SUPFAM" id="SSF52833">
    <property type="entry name" value="Thioredoxin-like"/>
    <property type="match status" value="1"/>
</dbReference>
<gene>
    <name evidence="2" type="ORF">GPEL0_01r2719</name>
</gene>
<dbReference type="CDD" id="cd02970">
    <property type="entry name" value="PRX_like2"/>
    <property type="match status" value="1"/>
</dbReference>
<keyword evidence="3" id="KW-1185">Reference proteome</keyword>
<protein>
    <submittedName>
        <fullName evidence="2">Alkyl hydroperoxide reductase/ Thiol specific antioxidant/ Mal allergen</fullName>
    </submittedName>
</protein>
<comment type="caution">
    <text evidence="2">The sequence shown here is derived from an EMBL/GenBank/DDBJ whole genome shotgun (WGS) entry which is preliminary data.</text>
</comment>
<name>A0ABQ0MJ92_9BACT</name>
<dbReference type="InterPro" id="IPR036249">
    <property type="entry name" value="Thioredoxin-like_sf"/>
</dbReference>
<dbReference type="Gene3D" id="3.40.30.10">
    <property type="entry name" value="Glutaredoxin"/>
    <property type="match status" value="1"/>
</dbReference>
<dbReference type="EMBL" id="BDQG01000001">
    <property type="protein sequence ID" value="GAW67078.1"/>
    <property type="molecule type" value="Genomic_DNA"/>
</dbReference>
<reference evidence="3" key="2">
    <citation type="submission" date="2017-05" db="EMBL/GenBank/DDBJ databases">
        <title>Draft genome sequence of Geobacter pelophilus, a iron(III)-reducing bacteria.</title>
        <authorList>
            <person name="Aoyagi T."/>
            <person name="Koike H."/>
            <person name="Morita T."/>
            <person name="Sato Y."/>
            <person name="Habe H."/>
            <person name="Hori T."/>
        </authorList>
    </citation>
    <scope>NUCLEOTIDE SEQUENCE [LARGE SCALE GENOMIC DNA]</scope>
    <source>
        <strain evidence="3">Drf2</strain>
    </source>
</reference>
<evidence type="ECO:0000313" key="3">
    <source>
        <dbReference type="Proteomes" id="UP000194153"/>
    </source>
</evidence>
<proteinExistence type="predicted"/>
<dbReference type="Proteomes" id="UP000194153">
    <property type="component" value="Unassembled WGS sequence"/>
</dbReference>
<accession>A0ABQ0MJ92</accession>
<dbReference type="Pfam" id="PF00578">
    <property type="entry name" value="AhpC-TSA"/>
    <property type="match status" value="1"/>
</dbReference>
<organism evidence="2 3">
    <name type="scientific">Geoanaerobacter pelophilus</name>
    <dbReference type="NCBI Taxonomy" id="60036"/>
    <lineage>
        <taxon>Bacteria</taxon>
        <taxon>Pseudomonadati</taxon>
        <taxon>Thermodesulfobacteriota</taxon>
        <taxon>Desulfuromonadia</taxon>
        <taxon>Geobacterales</taxon>
        <taxon>Geobacteraceae</taxon>
        <taxon>Geoanaerobacter</taxon>
    </lineage>
</organism>
<reference evidence="2 3" key="1">
    <citation type="submission" date="2017-04" db="EMBL/GenBank/DDBJ databases">
        <authorList>
            <consortium name="Geobacter pelophilus Genome Sequencing"/>
            <person name="Aoyagi T."/>
            <person name="Koike H."/>
            <person name="Hori T."/>
        </authorList>
    </citation>
    <scope>NUCLEOTIDE SEQUENCE [LARGE SCALE GENOMIC DNA]</scope>
    <source>
        <strain evidence="2 3">Drf2</strain>
    </source>
</reference>
<evidence type="ECO:0000313" key="2">
    <source>
        <dbReference type="EMBL" id="GAW67078.1"/>
    </source>
</evidence>
<dbReference type="InterPro" id="IPR000866">
    <property type="entry name" value="AhpC/TSA"/>
</dbReference>